<keyword evidence="12" id="KW-1185">Reference proteome</keyword>
<dbReference type="Pfam" id="PF07885">
    <property type="entry name" value="Ion_trans_2"/>
    <property type="match status" value="1"/>
</dbReference>
<evidence type="ECO:0000256" key="7">
    <source>
        <dbReference type="ARBA" id="ARBA00023303"/>
    </source>
</evidence>
<evidence type="ECO:0000256" key="6">
    <source>
        <dbReference type="ARBA" id="ARBA00023136"/>
    </source>
</evidence>
<evidence type="ECO:0000256" key="4">
    <source>
        <dbReference type="ARBA" id="ARBA00022989"/>
    </source>
</evidence>
<dbReference type="GO" id="GO:0008076">
    <property type="term" value="C:voltage-gated potassium channel complex"/>
    <property type="evidence" value="ECO:0007669"/>
    <property type="project" value="InterPro"/>
</dbReference>
<evidence type="ECO:0000256" key="2">
    <source>
        <dbReference type="ARBA" id="ARBA00022448"/>
    </source>
</evidence>
<feature type="non-terminal residue" evidence="11">
    <location>
        <position position="1"/>
    </location>
</feature>
<reference evidence="11 12" key="1">
    <citation type="submission" date="2010-04" db="EMBL/GenBank/DDBJ databases">
        <authorList>
            <person name="Muzny D."/>
            <person name="Qin X."/>
            <person name="Deng J."/>
            <person name="Jiang H."/>
            <person name="Liu Y."/>
            <person name="Qu J."/>
            <person name="Song X.-Z."/>
            <person name="Zhang L."/>
            <person name="Thornton R."/>
            <person name="Coyle M."/>
            <person name="Francisco L."/>
            <person name="Jackson L."/>
            <person name="Javaid M."/>
            <person name="Korchina V."/>
            <person name="Kovar C."/>
            <person name="Mata R."/>
            <person name="Mathew T."/>
            <person name="Ngo R."/>
            <person name="Nguyen L."/>
            <person name="Nguyen N."/>
            <person name="Okwuonu G."/>
            <person name="Ongeri F."/>
            <person name="Pham C."/>
            <person name="Simmons D."/>
            <person name="Wilczek-Boney K."/>
            <person name="Hale W."/>
            <person name="Jakkamsetti A."/>
            <person name="Pham P."/>
            <person name="Ruth R."/>
            <person name="San Lucas F."/>
            <person name="Warren J."/>
            <person name="Zhang J."/>
            <person name="Zhao Z."/>
            <person name="Zhou C."/>
            <person name="Zhu D."/>
            <person name="Lee S."/>
            <person name="Bess C."/>
            <person name="Blankenburg K."/>
            <person name="Forbes L."/>
            <person name="Fu Q."/>
            <person name="Gubbala S."/>
            <person name="Hirani K."/>
            <person name="Jayaseelan J.C."/>
            <person name="Lara F."/>
            <person name="Munidasa M."/>
            <person name="Palculict T."/>
            <person name="Patil S."/>
            <person name="Pu L.-L."/>
            <person name="Saada N."/>
            <person name="Tang L."/>
            <person name="Weissenberger G."/>
            <person name="Zhu Y."/>
            <person name="Hemphill L."/>
            <person name="Shang Y."/>
            <person name="Youmans B."/>
            <person name="Ayvaz T."/>
            <person name="Ross M."/>
            <person name="Santibanez J."/>
            <person name="Aqrawi P."/>
            <person name="Gross S."/>
            <person name="Joshi V."/>
            <person name="Fowler G."/>
            <person name="Nazareth L."/>
            <person name="Reid J."/>
            <person name="Worley K."/>
            <person name="Petrosino J."/>
            <person name="Highlander S."/>
            <person name="Gibbs R."/>
        </authorList>
    </citation>
    <scope>NUCLEOTIDE SEQUENCE [LARGE SCALE GENOMIC DNA]</scope>
    <source>
        <strain evidence="11 12">DSM 11664</strain>
    </source>
</reference>
<evidence type="ECO:0000256" key="3">
    <source>
        <dbReference type="ARBA" id="ARBA00022692"/>
    </source>
</evidence>
<proteinExistence type="predicted"/>
<keyword evidence="2" id="KW-0813">Transport</keyword>
<dbReference type="eggNOG" id="COG1226">
    <property type="taxonomic scope" value="Bacteria"/>
</dbReference>
<evidence type="ECO:0000256" key="5">
    <source>
        <dbReference type="ARBA" id="ARBA00023065"/>
    </source>
</evidence>
<keyword evidence="5" id="KW-0406">Ion transport</keyword>
<keyword evidence="3 9" id="KW-0812">Transmembrane</keyword>
<dbReference type="Proteomes" id="UP000004069">
    <property type="component" value="Unassembled WGS sequence"/>
</dbReference>
<dbReference type="RefSeq" id="WP_006352303.1">
    <property type="nucleotide sequence ID" value="NZ_ADNY01000043.1"/>
</dbReference>
<protein>
    <submittedName>
        <fullName evidence="11">Ion channel</fullName>
    </submittedName>
</protein>
<dbReference type="GO" id="GO:0001508">
    <property type="term" value="P:action potential"/>
    <property type="evidence" value="ECO:0007669"/>
    <property type="project" value="TreeGrafter"/>
</dbReference>
<evidence type="ECO:0000313" key="12">
    <source>
        <dbReference type="Proteomes" id="UP000004069"/>
    </source>
</evidence>
<sequence>LLYISLVFLIIGAVAYSLSEHVSLGESFWWAIATATTVGYGDISPHTIVGKIIALLLMIVGIGIIGMLTSSITTYFVKSDSDEDQSSDNKKFEMIMSKLNELEKQNKDLKSEISALKQNSTED</sequence>
<keyword evidence="4 9" id="KW-1133">Transmembrane helix</keyword>
<evidence type="ECO:0000256" key="8">
    <source>
        <dbReference type="SAM" id="Coils"/>
    </source>
</evidence>
<dbReference type="OrthoDB" id="9785285at2"/>
<evidence type="ECO:0000259" key="10">
    <source>
        <dbReference type="Pfam" id="PF07885"/>
    </source>
</evidence>
<dbReference type="SUPFAM" id="SSF81324">
    <property type="entry name" value="Voltage-gated potassium channels"/>
    <property type="match status" value="1"/>
</dbReference>
<feature type="transmembrane region" description="Helical" evidence="9">
    <location>
        <begin position="52"/>
        <end position="77"/>
    </location>
</feature>
<dbReference type="InterPro" id="IPR013099">
    <property type="entry name" value="K_chnl_dom"/>
</dbReference>
<accession>D4YUE1</accession>
<dbReference type="Gene3D" id="1.10.287.70">
    <property type="match status" value="1"/>
</dbReference>
<name>D4YUE1_9LACO</name>
<comment type="subcellular location">
    <subcellularLocation>
        <location evidence="1">Membrane</location>
        <topology evidence="1">Multi-pass membrane protein</topology>
    </subcellularLocation>
</comment>
<feature type="domain" description="Potassium channel" evidence="10">
    <location>
        <begin position="5"/>
        <end position="77"/>
    </location>
</feature>
<feature type="coiled-coil region" evidence="8">
    <location>
        <begin position="92"/>
        <end position="119"/>
    </location>
</feature>
<evidence type="ECO:0000256" key="1">
    <source>
        <dbReference type="ARBA" id="ARBA00004141"/>
    </source>
</evidence>
<evidence type="ECO:0000313" key="11">
    <source>
        <dbReference type="EMBL" id="EFG55220.1"/>
    </source>
</evidence>
<comment type="caution">
    <text evidence="11">The sequence shown here is derived from an EMBL/GenBank/DDBJ whole genome shotgun (WGS) entry which is preliminary data.</text>
</comment>
<dbReference type="PRINTS" id="PR00169">
    <property type="entry name" value="KCHANNEL"/>
</dbReference>
<keyword evidence="6 9" id="KW-0472">Membrane</keyword>
<dbReference type="GO" id="GO:0005249">
    <property type="term" value="F:voltage-gated potassium channel activity"/>
    <property type="evidence" value="ECO:0007669"/>
    <property type="project" value="InterPro"/>
</dbReference>
<dbReference type="PANTHER" id="PTHR11537">
    <property type="entry name" value="VOLTAGE-GATED POTASSIUM CHANNEL"/>
    <property type="match status" value="1"/>
</dbReference>
<keyword evidence="7" id="KW-0407">Ion channel</keyword>
<dbReference type="AlphaFoldDB" id="D4YUE1"/>
<dbReference type="PANTHER" id="PTHR11537:SF254">
    <property type="entry name" value="POTASSIUM VOLTAGE-GATED CHANNEL PROTEIN SHAB"/>
    <property type="match status" value="1"/>
</dbReference>
<keyword evidence="8" id="KW-0175">Coiled coil</keyword>
<gene>
    <name evidence="11" type="ORF">HMPREF0493_1152</name>
</gene>
<evidence type="ECO:0000256" key="9">
    <source>
        <dbReference type="SAM" id="Phobius"/>
    </source>
</evidence>
<organism evidence="11 12">
    <name type="scientific">Lactobacillus amylolyticus DSM 11664</name>
    <dbReference type="NCBI Taxonomy" id="585524"/>
    <lineage>
        <taxon>Bacteria</taxon>
        <taxon>Bacillati</taxon>
        <taxon>Bacillota</taxon>
        <taxon>Bacilli</taxon>
        <taxon>Lactobacillales</taxon>
        <taxon>Lactobacillaceae</taxon>
        <taxon>Lactobacillus</taxon>
    </lineage>
</organism>
<dbReference type="InterPro" id="IPR028325">
    <property type="entry name" value="VG_K_chnl"/>
</dbReference>
<dbReference type="EMBL" id="ADNY01000043">
    <property type="protein sequence ID" value="EFG55220.1"/>
    <property type="molecule type" value="Genomic_DNA"/>
</dbReference>